<dbReference type="AlphaFoldDB" id="A0A810PP96"/>
<evidence type="ECO:0000256" key="14">
    <source>
        <dbReference type="ARBA" id="ARBA00023098"/>
    </source>
</evidence>
<dbReference type="GO" id="GO:0016024">
    <property type="term" value="P:CDP-diacylglycerol biosynthetic process"/>
    <property type="evidence" value="ECO:0007669"/>
    <property type="project" value="UniProtKB-UniPathway"/>
</dbReference>
<sequence>MATAILCAFSVYEIYRATGTIENEVMFTVSMLIAVLAAFVHIPRSEIVLTVAFIFATVASIWLMIRQKHCSLDSPVKAFFIVLLIIVLFKAIPELRSLNSGLYYLIFAVTLCFVTDVAAYLIGRGLGRHKLMPKVSPNKTIEGSLGGLLFGVLLALLGGIVVEKFVKIEVNYGTLALWALMTSVVGQFGDLSMSVIKRICGIKDYGNLLPGHGGILDRFDSHLFAVPFTYLFCTYAGGFFL</sequence>
<organism evidence="20 21">
    <name type="scientific">Vescimonas fastidiosa</name>
    <dbReference type="NCBI Taxonomy" id="2714353"/>
    <lineage>
        <taxon>Bacteria</taxon>
        <taxon>Bacillati</taxon>
        <taxon>Bacillota</taxon>
        <taxon>Clostridia</taxon>
        <taxon>Eubacteriales</taxon>
        <taxon>Oscillospiraceae</taxon>
        <taxon>Vescimonas</taxon>
    </lineage>
</organism>
<evidence type="ECO:0000313" key="20">
    <source>
        <dbReference type="EMBL" id="BCK78619.1"/>
    </source>
</evidence>
<keyword evidence="13 19" id="KW-1133">Transmembrane helix</keyword>
<evidence type="ECO:0000256" key="17">
    <source>
        <dbReference type="ARBA" id="ARBA00023264"/>
    </source>
</evidence>
<comment type="similarity">
    <text evidence="5 18">Belongs to the CDS family.</text>
</comment>
<evidence type="ECO:0000256" key="15">
    <source>
        <dbReference type="ARBA" id="ARBA00023136"/>
    </source>
</evidence>
<evidence type="ECO:0000256" key="8">
    <source>
        <dbReference type="ARBA" id="ARBA00022475"/>
    </source>
</evidence>
<evidence type="ECO:0000256" key="18">
    <source>
        <dbReference type="RuleBase" id="RU003938"/>
    </source>
</evidence>
<feature type="transmembrane region" description="Helical" evidence="19">
    <location>
        <begin position="101"/>
        <end position="122"/>
    </location>
</feature>
<evidence type="ECO:0000256" key="3">
    <source>
        <dbReference type="ARBA" id="ARBA00005119"/>
    </source>
</evidence>
<evidence type="ECO:0000256" key="11">
    <source>
        <dbReference type="ARBA" id="ARBA00022692"/>
    </source>
</evidence>
<name>A0A810PP96_9FIRM</name>
<keyword evidence="21" id="KW-1185">Reference proteome</keyword>
<accession>A0A810PP96</accession>
<evidence type="ECO:0000256" key="2">
    <source>
        <dbReference type="ARBA" id="ARBA00004651"/>
    </source>
</evidence>
<keyword evidence="15 19" id="KW-0472">Membrane</keyword>
<evidence type="ECO:0000256" key="7">
    <source>
        <dbReference type="ARBA" id="ARBA00019373"/>
    </source>
</evidence>
<reference evidence="20" key="1">
    <citation type="submission" date="2020-09" db="EMBL/GenBank/DDBJ databases">
        <title>New species isolated from human feces.</title>
        <authorList>
            <person name="Kitahara M."/>
            <person name="Shigeno Y."/>
            <person name="Shime M."/>
            <person name="Matsumoto Y."/>
            <person name="Nakamura S."/>
            <person name="Motooka D."/>
            <person name="Fukuoka S."/>
            <person name="Nishikawa H."/>
            <person name="Benno Y."/>
        </authorList>
    </citation>
    <scope>NUCLEOTIDE SEQUENCE</scope>
    <source>
        <strain evidence="20">MM35</strain>
    </source>
</reference>
<evidence type="ECO:0000256" key="16">
    <source>
        <dbReference type="ARBA" id="ARBA00023209"/>
    </source>
</evidence>
<feature type="transmembrane region" description="Helical" evidence="19">
    <location>
        <begin position="25"/>
        <end position="42"/>
    </location>
</feature>
<dbReference type="PANTHER" id="PTHR46382:SF1">
    <property type="entry name" value="PHOSPHATIDATE CYTIDYLYLTRANSFERASE"/>
    <property type="match status" value="1"/>
</dbReference>
<comment type="pathway">
    <text evidence="3 18">Phospholipid metabolism; CDP-diacylglycerol biosynthesis; CDP-diacylglycerol from sn-glycerol 3-phosphate: step 3/3.</text>
</comment>
<keyword evidence="11 18" id="KW-0812">Transmembrane</keyword>
<dbReference type="EMBL" id="AP023415">
    <property type="protein sequence ID" value="BCK78619.1"/>
    <property type="molecule type" value="Genomic_DNA"/>
</dbReference>
<keyword evidence="16" id="KW-0594">Phospholipid biosynthesis</keyword>
<dbReference type="InterPro" id="IPR000374">
    <property type="entry name" value="PC_trans"/>
</dbReference>
<dbReference type="GO" id="GO:0004605">
    <property type="term" value="F:phosphatidate cytidylyltransferase activity"/>
    <property type="evidence" value="ECO:0007669"/>
    <property type="project" value="UniProtKB-EC"/>
</dbReference>
<evidence type="ECO:0000256" key="5">
    <source>
        <dbReference type="ARBA" id="ARBA00010185"/>
    </source>
</evidence>
<evidence type="ECO:0000313" key="21">
    <source>
        <dbReference type="Proteomes" id="UP000681343"/>
    </source>
</evidence>
<feature type="transmembrane region" description="Helical" evidence="19">
    <location>
        <begin position="48"/>
        <end position="65"/>
    </location>
</feature>
<dbReference type="Proteomes" id="UP000681343">
    <property type="component" value="Chromosome"/>
</dbReference>
<dbReference type="UniPathway" id="UPA00557">
    <property type="reaction ID" value="UER00614"/>
</dbReference>
<evidence type="ECO:0000256" key="1">
    <source>
        <dbReference type="ARBA" id="ARBA00001698"/>
    </source>
</evidence>
<keyword evidence="17" id="KW-1208">Phospholipid metabolism</keyword>
<evidence type="ECO:0000256" key="9">
    <source>
        <dbReference type="ARBA" id="ARBA00022516"/>
    </source>
</evidence>
<protein>
    <recommendedName>
        <fullName evidence="7 18">Phosphatidate cytidylyltransferase</fullName>
        <ecNumber evidence="6 18">2.7.7.41</ecNumber>
    </recommendedName>
</protein>
<dbReference type="Pfam" id="PF01148">
    <property type="entry name" value="CTP_transf_1"/>
    <property type="match status" value="1"/>
</dbReference>
<keyword evidence="14" id="KW-0443">Lipid metabolism</keyword>
<evidence type="ECO:0000256" key="6">
    <source>
        <dbReference type="ARBA" id="ARBA00012487"/>
    </source>
</evidence>
<dbReference type="GO" id="GO:0005886">
    <property type="term" value="C:plasma membrane"/>
    <property type="evidence" value="ECO:0007669"/>
    <property type="project" value="UniProtKB-SubCell"/>
</dbReference>
<evidence type="ECO:0000256" key="4">
    <source>
        <dbReference type="ARBA" id="ARBA00005189"/>
    </source>
</evidence>
<dbReference type="EC" id="2.7.7.41" evidence="6 18"/>
<evidence type="ECO:0000256" key="19">
    <source>
        <dbReference type="SAM" id="Phobius"/>
    </source>
</evidence>
<comment type="subcellular location">
    <subcellularLocation>
        <location evidence="2">Cell membrane</location>
        <topology evidence="2">Multi-pass membrane protein</topology>
    </subcellularLocation>
</comment>
<keyword evidence="9" id="KW-0444">Lipid biosynthesis</keyword>
<comment type="catalytic activity">
    <reaction evidence="1 18">
        <text>a 1,2-diacyl-sn-glycero-3-phosphate + CTP + H(+) = a CDP-1,2-diacyl-sn-glycerol + diphosphate</text>
        <dbReference type="Rhea" id="RHEA:16229"/>
        <dbReference type="ChEBI" id="CHEBI:15378"/>
        <dbReference type="ChEBI" id="CHEBI:33019"/>
        <dbReference type="ChEBI" id="CHEBI:37563"/>
        <dbReference type="ChEBI" id="CHEBI:58332"/>
        <dbReference type="ChEBI" id="CHEBI:58608"/>
        <dbReference type="EC" id="2.7.7.41"/>
    </reaction>
</comment>
<comment type="pathway">
    <text evidence="4">Lipid metabolism.</text>
</comment>
<feature type="transmembrane region" description="Helical" evidence="19">
    <location>
        <begin position="143"/>
        <end position="162"/>
    </location>
</feature>
<dbReference type="PROSITE" id="PS01315">
    <property type="entry name" value="CDS"/>
    <property type="match status" value="1"/>
</dbReference>
<proteinExistence type="inferred from homology"/>
<evidence type="ECO:0000256" key="10">
    <source>
        <dbReference type="ARBA" id="ARBA00022679"/>
    </source>
</evidence>
<dbReference type="KEGG" id="vfa:MM35RIKEN_08110"/>
<keyword evidence="8" id="KW-1003">Cell membrane</keyword>
<gene>
    <name evidence="20" type="primary">cdsA</name>
    <name evidence="20" type="ORF">MM35RIKEN_08110</name>
</gene>
<evidence type="ECO:0000256" key="13">
    <source>
        <dbReference type="ARBA" id="ARBA00022989"/>
    </source>
</evidence>
<evidence type="ECO:0000256" key="12">
    <source>
        <dbReference type="ARBA" id="ARBA00022695"/>
    </source>
</evidence>
<keyword evidence="10 18" id="KW-0808">Transferase</keyword>
<feature type="transmembrane region" description="Helical" evidence="19">
    <location>
        <begin position="77"/>
        <end position="95"/>
    </location>
</feature>
<dbReference type="PANTHER" id="PTHR46382">
    <property type="entry name" value="PHOSPHATIDATE CYTIDYLYLTRANSFERASE"/>
    <property type="match status" value="1"/>
</dbReference>
<keyword evidence="12 18" id="KW-0548">Nucleotidyltransferase</keyword>